<dbReference type="Gene3D" id="3.40.50.150">
    <property type="entry name" value="Vaccinia Virus protein VP39"/>
    <property type="match status" value="1"/>
</dbReference>
<comment type="caution">
    <text evidence="1">The sequence shown here is derived from an EMBL/GenBank/DDBJ whole genome shotgun (WGS) entry which is preliminary data.</text>
</comment>
<organism evidence="1 2">
    <name type="scientific">Croceicoccus ponticola</name>
    <dbReference type="NCBI Taxonomy" id="2217664"/>
    <lineage>
        <taxon>Bacteria</taxon>
        <taxon>Pseudomonadati</taxon>
        <taxon>Pseudomonadota</taxon>
        <taxon>Alphaproteobacteria</taxon>
        <taxon>Sphingomonadales</taxon>
        <taxon>Erythrobacteraceae</taxon>
        <taxon>Croceicoccus</taxon>
    </lineage>
</organism>
<dbReference type="GO" id="GO:0008168">
    <property type="term" value="F:methyltransferase activity"/>
    <property type="evidence" value="ECO:0007669"/>
    <property type="project" value="UniProtKB-KW"/>
</dbReference>
<keyword evidence="1" id="KW-0489">Methyltransferase</keyword>
<dbReference type="EMBL" id="RXOL01000013">
    <property type="protein sequence ID" value="RVQ64639.1"/>
    <property type="molecule type" value="Genomic_DNA"/>
</dbReference>
<evidence type="ECO:0000313" key="1">
    <source>
        <dbReference type="EMBL" id="RVQ64639.1"/>
    </source>
</evidence>
<proteinExistence type="predicted"/>
<gene>
    <name evidence="1" type="ORF">EKN06_15470</name>
</gene>
<dbReference type="AlphaFoldDB" id="A0A437GVV9"/>
<name>A0A437GVV9_9SPHN</name>
<keyword evidence="1" id="KW-0808">Transferase</keyword>
<dbReference type="Proteomes" id="UP000283003">
    <property type="component" value="Unassembled WGS sequence"/>
</dbReference>
<keyword evidence="2" id="KW-1185">Reference proteome</keyword>
<feature type="non-terminal residue" evidence="1">
    <location>
        <position position="1"/>
    </location>
</feature>
<dbReference type="GO" id="GO:0032259">
    <property type="term" value="P:methylation"/>
    <property type="evidence" value="ECO:0007669"/>
    <property type="project" value="UniProtKB-KW"/>
</dbReference>
<dbReference type="InterPro" id="IPR029063">
    <property type="entry name" value="SAM-dependent_MTases_sf"/>
</dbReference>
<dbReference type="SUPFAM" id="SSF53335">
    <property type="entry name" value="S-adenosyl-L-methionine-dependent methyltransferases"/>
    <property type="match status" value="1"/>
</dbReference>
<sequence length="56" mass="6002">IFLGSGTSLIAAERVGRAFRGLDIDPAYVDLAMTRWSQITGKEPTLVHRSANEAAA</sequence>
<accession>A0A437GVV9</accession>
<evidence type="ECO:0000313" key="2">
    <source>
        <dbReference type="Proteomes" id="UP000283003"/>
    </source>
</evidence>
<protein>
    <submittedName>
        <fullName evidence="1">Site-specific DNA-methyltransferase</fullName>
    </submittedName>
</protein>
<reference evidence="1 2" key="1">
    <citation type="submission" date="2018-12" db="EMBL/GenBank/DDBJ databases">
        <title>Croceicoccus ponticola sp. nov., a lipolytic bacterium isolated from seawater.</title>
        <authorList>
            <person name="Yoon J.-H."/>
        </authorList>
    </citation>
    <scope>NUCLEOTIDE SEQUENCE [LARGE SCALE GENOMIC DNA]</scope>
    <source>
        <strain evidence="1 2">GM-16</strain>
    </source>
</reference>